<evidence type="ECO:0000256" key="4">
    <source>
        <dbReference type="ARBA" id="ARBA00023136"/>
    </source>
</evidence>
<keyword evidence="4 5" id="KW-0472">Membrane</keyword>
<reference evidence="6" key="1">
    <citation type="journal article" date="2014" name="PLoS Genet.">
        <title>Signature Gene Expression Reveals Novel Clues to the Molecular Mechanisms of Dimorphic Transition in Penicillium marneffei.</title>
        <authorList>
            <person name="Yang E."/>
            <person name="Wang G."/>
            <person name="Cai J."/>
            <person name="Woo P.C."/>
            <person name="Lau S.K."/>
            <person name="Yuen K.-Y."/>
            <person name="Chow W.-N."/>
            <person name="Lin X."/>
        </authorList>
    </citation>
    <scope>NUCLEOTIDE SEQUENCE [LARGE SCALE GENOMIC DNA]</scope>
    <source>
        <strain evidence="6">PM1</strain>
    </source>
</reference>
<dbReference type="GO" id="GO:0046873">
    <property type="term" value="F:metal ion transmembrane transporter activity"/>
    <property type="evidence" value="ECO:0007669"/>
    <property type="project" value="InterPro"/>
</dbReference>
<sequence length="435" mass="50439">MPEFRAMAFWYITMESSIKPPLEDLSELYIELFGSYLGVDAQVFAAQIQDGHWGEDEQMGHSPQFLSVNDHEKSFTLRYYETRVLDDPPLDPVPSMVRTAANDDGGWNAIVLLDPPILDNRLICYYNNDCDKAVQQIGQSRPYQGGYRDFTPWPDKNASHSALIIDGPRRVSLADDIAYYWVNVASSKELILALRNPYESTIFLRRIVISMLNSTLRRYYSDLSQHETKLWVMQRMIDPNLTDSEKNQYLGDFIGVMNEINKIRRRMNWFSHEMTSNLESLNLVTEHPYQIPSHRAEDRDFIIIRDKFLSYRKWSEKLLNITSAHLALMETEKSISDSKALSRLTILGSLFIPVSFVCSFFSMNGDFAVGETKFWVYFAVTLPLVLTILVIVFGRWWYRRLMEVSSVRYRRVQSTLDEERGIKRSIRHSGNNAGA</sequence>
<gene>
    <name evidence="6" type="ORF">GQ26_0031060</name>
</gene>
<dbReference type="InterPro" id="IPR002523">
    <property type="entry name" value="MgTranspt_CorA/ZnTranspt_ZntB"/>
</dbReference>
<dbReference type="AlphaFoldDB" id="A0A093VZU1"/>
<dbReference type="InterPro" id="IPR045863">
    <property type="entry name" value="CorA_TM1_TM2"/>
</dbReference>
<evidence type="ECO:0000256" key="2">
    <source>
        <dbReference type="ARBA" id="ARBA00022692"/>
    </source>
</evidence>
<dbReference type="GO" id="GO:0016020">
    <property type="term" value="C:membrane"/>
    <property type="evidence" value="ECO:0007669"/>
    <property type="project" value="UniProtKB-SubCell"/>
</dbReference>
<dbReference type="Gene3D" id="1.20.58.340">
    <property type="entry name" value="Magnesium transport protein CorA, transmembrane region"/>
    <property type="match status" value="1"/>
</dbReference>
<comment type="subcellular location">
    <subcellularLocation>
        <location evidence="1">Membrane</location>
        <topology evidence="1">Multi-pass membrane protein</topology>
    </subcellularLocation>
</comment>
<comment type="caution">
    <text evidence="6">The sequence shown here is derived from an EMBL/GenBank/DDBJ whole genome shotgun (WGS) entry which is preliminary data.</text>
</comment>
<proteinExistence type="predicted"/>
<dbReference type="HOGENOM" id="CLU_711945_0_0_1"/>
<dbReference type="Pfam" id="PF01544">
    <property type="entry name" value="CorA"/>
    <property type="match status" value="1"/>
</dbReference>
<feature type="transmembrane region" description="Helical" evidence="5">
    <location>
        <begin position="344"/>
        <end position="362"/>
    </location>
</feature>
<feature type="transmembrane region" description="Helical" evidence="5">
    <location>
        <begin position="374"/>
        <end position="398"/>
    </location>
</feature>
<protein>
    <submittedName>
        <fullName evidence="6">Botryococcene synthase</fullName>
    </submittedName>
</protein>
<evidence type="ECO:0000256" key="3">
    <source>
        <dbReference type="ARBA" id="ARBA00022989"/>
    </source>
</evidence>
<keyword evidence="3 5" id="KW-1133">Transmembrane helix</keyword>
<evidence type="ECO:0000256" key="1">
    <source>
        <dbReference type="ARBA" id="ARBA00004141"/>
    </source>
</evidence>
<organism evidence="6">
    <name type="scientific">Talaromyces marneffei PM1</name>
    <dbReference type="NCBI Taxonomy" id="1077442"/>
    <lineage>
        <taxon>Eukaryota</taxon>
        <taxon>Fungi</taxon>
        <taxon>Dikarya</taxon>
        <taxon>Ascomycota</taxon>
        <taxon>Pezizomycotina</taxon>
        <taxon>Eurotiomycetes</taxon>
        <taxon>Eurotiomycetidae</taxon>
        <taxon>Eurotiales</taxon>
        <taxon>Trichocomaceae</taxon>
        <taxon>Talaromyces</taxon>
        <taxon>Talaromyces sect. Talaromyces</taxon>
    </lineage>
</organism>
<keyword evidence="2 5" id="KW-0812">Transmembrane</keyword>
<accession>A0A093VZU1</accession>
<dbReference type="EMBL" id="JPOX01000003">
    <property type="protein sequence ID" value="KFX52161.1"/>
    <property type="molecule type" value="Genomic_DNA"/>
</dbReference>
<dbReference type="SUPFAM" id="SSF144083">
    <property type="entry name" value="Magnesium transport protein CorA, transmembrane region"/>
    <property type="match status" value="1"/>
</dbReference>
<name>A0A093VZU1_TALMA</name>
<evidence type="ECO:0000256" key="5">
    <source>
        <dbReference type="SAM" id="Phobius"/>
    </source>
</evidence>
<evidence type="ECO:0000313" key="6">
    <source>
        <dbReference type="EMBL" id="KFX52161.1"/>
    </source>
</evidence>